<dbReference type="GO" id="GO:0008081">
    <property type="term" value="F:phosphoric diester hydrolase activity"/>
    <property type="evidence" value="ECO:0007669"/>
    <property type="project" value="UniProtKB-UniRule"/>
</dbReference>
<dbReference type="PIRSF" id="PIRSF006288">
    <property type="entry name" value="PII_uridyltransf"/>
    <property type="match status" value="1"/>
</dbReference>
<evidence type="ECO:0000256" key="5">
    <source>
        <dbReference type="ARBA" id="ARBA00022842"/>
    </source>
</evidence>
<dbReference type="SUPFAM" id="SSF109604">
    <property type="entry name" value="HD-domain/PDEase-like"/>
    <property type="match status" value="1"/>
</dbReference>
<dbReference type="InterPro" id="IPR010043">
    <property type="entry name" value="UTase/UR"/>
</dbReference>
<dbReference type="InterPro" id="IPR006674">
    <property type="entry name" value="HD_domain"/>
</dbReference>
<dbReference type="PANTHER" id="PTHR47320">
    <property type="entry name" value="BIFUNCTIONAL URIDYLYLTRANSFERASE/URIDYLYL-REMOVING ENZYME"/>
    <property type="match status" value="1"/>
</dbReference>
<keyword evidence="6 7" id="KW-0511">Multifunctional enzyme</keyword>
<feature type="domain" description="HD" evidence="9">
    <location>
        <begin position="433"/>
        <end position="542"/>
    </location>
</feature>
<evidence type="ECO:0000313" key="10">
    <source>
        <dbReference type="EMBL" id="SLM89097.1"/>
    </source>
</evidence>
<comment type="activity regulation">
    <text evidence="7">Uridylyltransferase (UTase) activity is inhibited by glutamine, while glutamine activates uridylyl-removing (UR) activity.</text>
</comment>
<dbReference type="CDD" id="cd04873">
    <property type="entry name" value="ACT_UUR-ACR-like"/>
    <property type="match status" value="1"/>
</dbReference>
<keyword evidence="1 7" id="KW-0808">Transferase</keyword>
<dbReference type="CDD" id="cd04899">
    <property type="entry name" value="ACT_ACR-UUR-like_2"/>
    <property type="match status" value="1"/>
</dbReference>
<dbReference type="EC" id="3.1.4.-" evidence="7"/>
<feature type="region of interest" description="Uridylyltransferase" evidence="7">
    <location>
        <begin position="1"/>
        <end position="324"/>
    </location>
</feature>
<comment type="domain">
    <text evidence="7">Has four distinct domains: an N-terminal nucleotidyltransferase (NT) domain responsible for UTase activity, a central HD domain that encodes UR activity, and two C-terminal ACT domains that seem to have a role in glutamine sensing.</text>
</comment>
<accession>A0A1X6WUU6</accession>
<comment type="function">
    <text evidence="7">Modifies, by uridylylation and deuridylylation, the PII regulatory proteins (GlnB and homologs), in response to the nitrogen status of the cell that GlnD senses through the glutamine level. Under low glutamine levels, catalyzes the conversion of the PII proteins and UTP to PII-UMP and PPi, while under higher glutamine levels, GlnD hydrolyzes PII-UMP to PII and UMP (deuridylylation). Thus, controls uridylylation state and activity of the PII proteins, and plays an important role in the regulation of nitrogen metabolism.</text>
</comment>
<name>A0A1X6WUU6_9MICO</name>
<keyword evidence="11" id="KW-1185">Reference proteome</keyword>
<comment type="cofactor">
    <cofactor evidence="7">
        <name>Mg(2+)</name>
        <dbReference type="ChEBI" id="CHEBI:18420"/>
    </cofactor>
</comment>
<dbReference type="HAMAP" id="MF_00277">
    <property type="entry name" value="PII_uridylyl_transf"/>
    <property type="match status" value="1"/>
</dbReference>
<comment type="similarity">
    <text evidence="7">Belongs to the GlnD family.</text>
</comment>
<evidence type="ECO:0000256" key="2">
    <source>
        <dbReference type="ARBA" id="ARBA00022695"/>
    </source>
</evidence>
<dbReference type="PROSITE" id="PS51671">
    <property type="entry name" value="ACT"/>
    <property type="match status" value="2"/>
</dbReference>
<dbReference type="SUPFAM" id="SSF81301">
    <property type="entry name" value="Nucleotidyltransferase"/>
    <property type="match status" value="1"/>
</dbReference>
<evidence type="ECO:0000313" key="11">
    <source>
        <dbReference type="Proteomes" id="UP000195981"/>
    </source>
</evidence>
<comment type="catalytic activity">
    <reaction evidence="7">
        <text>[protein-PII]-uridylyl-L-tyrosine + H2O = [protein-PII]-L-tyrosine + UMP + H(+)</text>
        <dbReference type="Rhea" id="RHEA:48600"/>
        <dbReference type="Rhea" id="RHEA-COMP:12147"/>
        <dbReference type="Rhea" id="RHEA-COMP:12148"/>
        <dbReference type="ChEBI" id="CHEBI:15377"/>
        <dbReference type="ChEBI" id="CHEBI:15378"/>
        <dbReference type="ChEBI" id="CHEBI:46858"/>
        <dbReference type="ChEBI" id="CHEBI:57865"/>
        <dbReference type="ChEBI" id="CHEBI:90602"/>
    </reaction>
</comment>
<keyword evidence="4 7" id="KW-0378">Hydrolase</keyword>
<dbReference type="Gene3D" id="1.10.3090.10">
    <property type="entry name" value="cca-adding enzyme, domain 2"/>
    <property type="match status" value="1"/>
</dbReference>
<dbReference type="InterPro" id="IPR002912">
    <property type="entry name" value="ACT_dom"/>
</dbReference>
<proteinExistence type="inferred from homology"/>
<dbReference type="AlphaFoldDB" id="A0A1X6WUU6"/>
<keyword evidence="5 7" id="KW-0460">Magnesium</keyword>
<dbReference type="PANTHER" id="PTHR47320:SF1">
    <property type="entry name" value="BIFUNCTIONAL URIDYLYLTRANSFERASE_URIDYLYL-REMOVING ENZYME"/>
    <property type="match status" value="1"/>
</dbReference>
<feature type="domain" description="ACT" evidence="8">
    <location>
        <begin position="623"/>
        <end position="703"/>
    </location>
</feature>
<dbReference type="NCBIfam" id="NF002895">
    <property type="entry name" value="PRK03381.1"/>
    <property type="match status" value="1"/>
</dbReference>
<evidence type="ECO:0000256" key="4">
    <source>
        <dbReference type="ARBA" id="ARBA00022801"/>
    </source>
</evidence>
<sequence length="798" mass="84556">MRSDPTAPSAPSAEAARGHRALPALRLDHVLHTGFGGDRTGPLRRAEHADLVDAWLVERWVEAGAPAQGAALAAIGSLGRRDLGPASDLDLVLLVDPERVGEREAAALAGALWYPIWDSGTSLDHAVRSPAQNEEVAHDDLRAAIALLDLRLLAGDGALVEDSQARVRRVWRTQARRRRTELIDLAEDRASRYAALAHSSEPNLKSDRGGLRDVTMIRALAGSWLADHDHVAVDRAAEVLLDARDALQAVTGRSGTRLGRPDQDAVAALCSVDDADDHLAHLAEASRTISWELHRGVRAAQAAAAPGGRATIGTGAERRPQLTRLEHGVVVQAGEISVDPRVEDPVRELAAVRHAAVTGLPLTDATLARLAADPPALPLTVAQRDVLVDALAGQHLADVYEALDVHGIVTAWIPAWEGVRNRPQRSPVHRFTVDRHQIETVLEAQALLPRVDRPDLLLVAALLHDLGKRAGARDHAREGAPLAREAALGLGFSDADAAIVADLVREHLTLVETATGRDPSDPATLAALLEAIGGDARRLELLRALTEADARAAGPAAWSTWRASLVDHLTDRARASLAGSLGGPQEFLAPQPAVERAVLEAVRRTGAAQVLYPAPTGEGHVSQICLGAPDAPGVFAAMARVLARHRIDVRSAVVSTIDGVAVDTWWVNGRPADLPHPTALRSALAREIARRTDPAARVLDVPPGAPARTSEEIPVVTLLPGASDGATVIQVNAANRPSLLADVAEMITAHRLNVRSAHVVTLGRRAVDVLYVTDAKGRELEAPVVGRLISALMDAASA</sequence>
<comment type="caution">
    <text evidence="7">Lacks conserved residue(s) required for the propagation of feature annotation.</text>
</comment>
<evidence type="ECO:0000256" key="7">
    <source>
        <dbReference type="HAMAP-Rule" id="MF_00277"/>
    </source>
</evidence>
<dbReference type="GO" id="GO:0006808">
    <property type="term" value="P:regulation of nitrogen utilization"/>
    <property type="evidence" value="ECO:0007669"/>
    <property type="project" value="UniProtKB-UniRule"/>
</dbReference>
<dbReference type="PROSITE" id="PS51831">
    <property type="entry name" value="HD"/>
    <property type="match status" value="1"/>
</dbReference>
<evidence type="ECO:0000256" key="6">
    <source>
        <dbReference type="ARBA" id="ARBA00023268"/>
    </source>
</evidence>
<organism evidence="10 11">
    <name type="scientific">Brachybacterium nesterenkovii</name>
    <dbReference type="NCBI Taxonomy" id="47847"/>
    <lineage>
        <taxon>Bacteria</taxon>
        <taxon>Bacillati</taxon>
        <taxon>Actinomycetota</taxon>
        <taxon>Actinomycetes</taxon>
        <taxon>Micrococcales</taxon>
        <taxon>Dermabacteraceae</taxon>
        <taxon>Brachybacterium</taxon>
    </lineage>
</organism>
<dbReference type="InterPro" id="IPR013546">
    <property type="entry name" value="PII_UdlTrfase/GS_AdlTrfase"/>
</dbReference>
<dbReference type="InterPro" id="IPR003607">
    <property type="entry name" value="HD/PDEase_dom"/>
</dbReference>
<dbReference type="GO" id="GO:0008773">
    <property type="term" value="F:[protein-PII] uridylyltransferase activity"/>
    <property type="evidence" value="ECO:0007669"/>
    <property type="project" value="UniProtKB-UniRule"/>
</dbReference>
<gene>
    <name evidence="7" type="primary">glnD</name>
    <name evidence="10" type="ORF">FM110_02975</name>
</gene>
<dbReference type="Proteomes" id="UP000195981">
    <property type="component" value="Unassembled WGS sequence"/>
</dbReference>
<comment type="catalytic activity">
    <reaction evidence="7">
        <text>[protein-PII]-L-tyrosine + UTP = [protein-PII]-uridylyl-L-tyrosine + diphosphate</text>
        <dbReference type="Rhea" id="RHEA:13673"/>
        <dbReference type="Rhea" id="RHEA-COMP:12147"/>
        <dbReference type="Rhea" id="RHEA-COMP:12148"/>
        <dbReference type="ChEBI" id="CHEBI:33019"/>
        <dbReference type="ChEBI" id="CHEBI:46398"/>
        <dbReference type="ChEBI" id="CHEBI:46858"/>
        <dbReference type="ChEBI" id="CHEBI:90602"/>
        <dbReference type="EC" id="2.7.7.59"/>
    </reaction>
</comment>
<protein>
    <recommendedName>
        <fullName evidence="7">Bifunctional uridylyltransferase/uridylyl-removing enzyme</fullName>
        <shortName evidence="7">UTase/UR</shortName>
    </recommendedName>
    <alternativeName>
        <fullName evidence="7">Bifunctional [protein-PII] modification enzyme</fullName>
    </alternativeName>
    <alternativeName>
        <fullName evidence="7">Bifunctional nitrogen sensor protein</fullName>
    </alternativeName>
    <domain>
        <recommendedName>
            <fullName evidence="7">[Protein-PII] uridylyltransferase</fullName>
            <shortName evidence="7">PII uridylyltransferase</shortName>
            <shortName evidence="7">UTase</shortName>
            <ecNumber evidence="7">2.7.7.59</ecNumber>
        </recommendedName>
    </domain>
    <domain>
        <recommendedName>
            <fullName evidence="7">[Protein-PII]-UMP uridylyl-removing enzyme</fullName>
            <shortName evidence="7">UR</shortName>
            <ecNumber evidence="7">3.1.4.-</ecNumber>
        </recommendedName>
    </domain>
</protein>
<evidence type="ECO:0000256" key="3">
    <source>
        <dbReference type="ARBA" id="ARBA00022737"/>
    </source>
</evidence>
<dbReference type="EC" id="2.7.7.59" evidence="7"/>
<dbReference type="InterPro" id="IPR045865">
    <property type="entry name" value="ACT-like_dom_sf"/>
</dbReference>
<keyword evidence="2 7" id="KW-0548">Nucleotidyltransferase</keyword>
<dbReference type="EMBL" id="FWFG01000027">
    <property type="protein sequence ID" value="SLM89097.1"/>
    <property type="molecule type" value="Genomic_DNA"/>
</dbReference>
<dbReference type="Pfam" id="PF08335">
    <property type="entry name" value="GlnD_UR_UTase"/>
    <property type="match status" value="1"/>
</dbReference>
<dbReference type="SUPFAM" id="SSF81593">
    <property type="entry name" value="Nucleotidyltransferase substrate binding subunit/domain"/>
    <property type="match status" value="1"/>
</dbReference>
<dbReference type="SUPFAM" id="SSF55021">
    <property type="entry name" value="ACT-like"/>
    <property type="match status" value="2"/>
</dbReference>
<dbReference type="SMART" id="SM00471">
    <property type="entry name" value="HDc"/>
    <property type="match status" value="1"/>
</dbReference>
<reference evidence="10 11" key="1">
    <citation type="submission" date="2017-02" db="EMBL/GenBank/DDBJ databases">
        <authorList>
            <person name="Peterson S.W."/>
        </authorList>
    </citation>
    <scope>NUCLEOTIDE SEQUENCE [LARGE SCALE GENOMIC DNA]</scope>
    <source>
        <strain evidence="10 11">CIP104813</strain>
    </source>
</reference>
<keyword evidence="3" id="KW-0677">Repeat</keyword>
<evidence type="ECO:0000259" key="8">
    <source>
        <dbReference type="PROSITE" id="PS51671"/>
    </source>
</evidence>
<dbReference type="Pfam" id="PF01966">
    <property type="entry name" value="HD"/>
    <property type="match status" value="1"/>
</dbReference>
<evidence type="ECO:0000259" key="9">
    <source>
        <dbReference type="PROSITE" id="PS51831"/>
    </source>
</evidence>
<dbReference type="InterPro" id="IPR043519">
    <property type="entry name" value="NT_sf"/>
</dbReference>
<dbReference type="Gene3D" id="3.30.460.10">
    <property type="entry name" value="Beta Polymerase, domain 2"/>
    <property type="match status" value="1"/>
</dbReference>
<feature type="domain" description="ACT" evidence="8">
    <location>
        <begin position="728"/>
        <end position="798"/>
    </location>
</feature>
<evidence type="ECO:0000256" key="1">
    <source>
        <dbReference type="ARBA" id="ARBA00022679"/>
    </source>
</evidence>